<sequence length="372" mass="41288">MPRKLPWQTSTSTTLARPKKITTATKLPPKRSRLGNSTLESETGTPSSVKKFKSSRGRTPSTSPPPEPPPEEFMKEGLENDDKFRMVEDEFLTVAQQFTVHLHAAEYKRVSKLVRVRNAEAINSISRPVAGKMPDQTKRKVEGVNRSKTQKAVLEGLLGKKAEEVSDDSDAEGLPYVGTTLHGLMDSPRRKAASLLKAGSIIPTTRAAAGFKKPTTQQNSTSTLPSSPTSKGAKSPLMKLERLEPEQLDSLTESDEEDDDLDAPIPAPKLVPMEKKLMPKDNLLPFSRPLSSKPKNLPTLKETPLLETRSVKQEIREEKPIFSAASLDPKARNAPTNDKTRLSRVEFARQQRAKQELEKKRTRKLEAIPSFL</sequence>
<evidence type="ECO:0000313" key="2">
    <source>
        <dbReference type="EMBL" id="KAF4637740.1"/>
    </source>
</evidence>
<name>A0A8H4WAH8_9HELO</name>
<protein>
    <submittedName>
        <fullName evidence="2">Uncharacterized protein</fullName>
    </submittedName>
</protein>
<keyword evidence="3" id="KW-1185">Reference proteome</keyword>
<dbReference type="AlphaFoldDB" id="A0A8H4WAH8"/>
<feature type="region of interest" description="Disordered" evidence="1">
    <location>
        <begin position="207"/>
        <end position="342"/>
    </location>
</feature>
<feature type="compositionally biased region" description="Low complexity" evidence="1">
    <location>
        <begin position="214"/>
        <end position="230"/>
    </location>
</feature>
<feature type="region of interest" description="Disordered" evidence="1">
    <location>
        <begin position="1"/>
        <end position="80"/>
    </location>
</feature>
<feature type="compositionally biased region" description="Low complexity" evidence="1">
    <location>
        <begin position="293"/>
        <end position="308"/>
    </location>
</feature>
<feature type="compositionally biased region" description="Acidic residues" evidence="1">
    <location>
        <begin position="252"/>
        <end position="262"/>
    </location>
</feature>
<feature type="compositionally biased region" description="Basic and acidic residues" evidence="1">
    <location>
        <begin position="309"/>
        <end position="320"/>
    </location>
</feature>
<gene>
    <name evidence="2" type="ORF">G7Y89_g352</name>
</gene>
<dbReference type="OrthoDB" id="5374569at2759"/>
<accession>A0A8H4WAH8</accession>
<evidence type="ECO:0000313" key="3">
    <source>
        <dbReference type="Proteomes" id="UP000566819"/>
    </source>
</evidence>
<feature type="compositionally biased region" description="Polar residues" evidence="1">
    <location>
        <begin position="34"/>
        <end position="48"/>
    </location>
</feature>
<proteinExistence type="predicted"/>
<dbReference type="EMBL" id="JAAMPI010000012">
    <property type="protein sequence ID" value="KAF4637740.1"/>
    <property type="molecule type" value="Genomic_DNA"/>
</dbReference>
<organism evidence="2 3">
    <name type="scientific">Cudoniella acicularis</name>
    <dbReference type="NCBI Taxonomy" id="354080"/>
    <lineage>
        <taxon>Eukaryota</taxon>
        <taxon>Fungi</taxon>
        <taxon>Dikarya</taxon>
        <taxon>Ascomycota</taxon>
        <taxon>Pezizomycotina</taxon>
        <taxon>Leotiomycetes</taxon>
        <taxon>Helotiales</taxon>
        <taxon>Tricladiaceae</taxon>
        <taxon>Cudoniella</taxon>
    </lineage>
</organism>
<dbReference type="Proteomes" id="UP000566819">
    <property type="component" value="Unassembled WGS sequence"/>
</dbReference>
<comment type="caution">
    <text evidence="2">The sequence shown here is derived from an EMBL/GenBank/DDBJ whole genome shotgun (WGS) entry which is preliminary data.</text>
</comment>
<reference evidence="2 3" key="1">
    <citation type="submission" date="2020-03" db="EMBL/GenBank/DDBJ databases">
        <title>Draft Genome Sequence of Cudoniella acicularis.</title>
        <authorList>
            <person name="Buettner E."/>
            <person name="Kellner H."/>
        </authorList>
    </citation>
    <scope>NUCLEOTIDE SEQUENCE [LARGE SCALE GENOMIC DNA]</scope>
    <source>
        <strain evidence="2 3">DSM 108380</strain>
    </source>
</reference>
<evidence type="ECO:0000256" key="1">
    <source>
        <dbReference type="SAM" id="MobiDB-lite"/>
    </source>
</evidence>